<comment type="caution">
    <text evidence="2">The sequence shown here is derived from an EMBL/GenBank/DDBJ whole genome shotgun (WGS) entry which is preliminary data.</text>
</comment>
<proteinExistence type="predicted"/>
<evidence type="ECO:0000313" key="2">
    <source>
        <dbReference type="EMBL" id="GBP87958.1"/>
    </source>
</evidence>
<dbReference type="Proteomes" id="UP000299102">
    <property type="component" value="Unassembled WGS sequence"/>
</dbReference>
<dbReference type="EMBL" id="BGZK01001897">
    <property type="protein sequence ID" value="GBP87958.1"/>
    <property type="molecule type" value="Genomic_DNA"/>
</dbReference>
<keyword evidence="3" id="KW-1185">Reference proteome</keyword>
<dbReference type="AlphaFoldDB" id="A0A4C1ZJM9"/>
<sequence>MDELSRPAENTAKGRRGAATREQTTLTPARSPRFKHKNGSARSRYNTLTQCRRKTNSFCCFFATKGSVGLRPPLSSDSSSITTLPLLSRHPIPIQEAGYAMAVYMNGLAHLLVDCMRICLLEKF</sequence>
<evidence type="ECO:0000256" key="1">
    <source>
        <dbReference type="SAM" id="MobiDB-lite"/>
    </source>
</evidence>
<name>A0A4C1ZJM9_EUMVA</name>
<organism evidence="2 3">
    <name type="scientific">Eumeta variegata</name>
    <name type="common">Bagworm moth</name>
    <name type="synonym">Eumeta japonica</name>
    <dbReference type="NCBI Taxonomy" id="151549"/>
    <lineage>
        <taxon>Eukaryota</taxon>
        <taxon>Metazoa</taxon>
        <taxon>Ecdysozoa</taxon>
        <taxon>Arthropoda</taxon>
        <taxon>Hexapoda</taxon>
        <taxon>Insecta</taxon>
        <taxon>Pterygota</taxon>
        <taxon>Neoptera</taxon>
        <taxon>Endopterygota</taxon>
        <taxon>Lepidoptera</taxon>
        <taxon>Glossata</taxon>
        <taxon>Ditrysia</taxon>
        <taxon>Tineoidea</taxon>
        <taxon>Psychidae</taxon>
        <taxon>Oiketicinae</taxon>
        <taxon>Eumeta</taxon>
    </lineage>
</organism>
<reference evidence="2 3" key="1">
    <citation type="journal article" date="2019" name="Commun. Biol.">
        <title>The bagworm genome reveals a unique fibroin gene that provides high tensile strength.</title>
        <authorList>
            <person name="Kono N."/>
            <person name="Nakamura H."/>
            <person name="Ohtoshi R."/>
            <person name="Tomita M."/>
            <person name="Numata K."/>
            <person name="Arakawa K."/>
        </authorList>
    </citation>
    <scope>NUCLEOTIDE SEQUENCE [LARGE SCALE GENOMIC DNA]</scope>
</reference>
<accession>A0A4C1ZJM9</accession>
<evidence type="ECO:0000313" key="3">
    <source>
        <dbReference type="Proteomes" id="UP000299102"/>
    </source>
</evidence>
<protein>
    <submittedName>
        <fullName evidence="2">Uncharacterized protein</fullName>
    </submittedName>
</protein>
<gene>
    <name evidence="2" type="ORF">EVAR_62773_1</name>
</gene>
<feature type="region of interest" description="Disordered" evidence="1">
    <location>
        <begin position="1"/>
        <end position="41"/>
    </location>
</feature>